<feature type="compositionally biased region" description="Basic and acidic residues" evidence="1">
    <location>
        <begin position="19"/>
        <end position="31"/>
    </location>
</feature>
<dbReference type="Proteomes" id="UP000314294">
    <property type="component" value="Unassembled WGS sequence"/>
</dbReference>
<keyword evidence="3" id="KW-1185">Reference proteome</keyword>
<name>A0A4Z2GPV7_9TELE</name>
<comment type="caution">
    <text evidence="2">The sequence shown here is derived from an EMBL/GenBank/DDBJ whole genome shotgun (WGS) entry which is preliminary data.</text>
</comment>
<protein>
    <submittedName>
        <fullName evidence="2">Uncharacterized protein</fullName>
    </submittedName>
</protein>
<dbReference type="EMBL" id="SRLO01000464">
    <property type="protein sequence ID" value="TNN55145.1"/>
    <property type="molecule type" value="Genomic_DNA"/>
</dbReference>
<feature type="region of interest" description="Disordered" evidence="1">
    <location>
        <begin position="1"/>
        <end position="37"/>
    </location>
</feature>
<organism evidence="2 3">
    <name type="scientific">Liparis tanakae</name>
    <name type="common">Tanaka's snailfish</name>
    <dbReference type="NCBI Taxonomy" id="230148"/>
    <lineage>
        <taxon>Eukaryota</taxon>
        <taxon>Metazoa</taxon>
        <taxon>Chordata</taxon>
        <taxon>Craniata</taxon>
        <taxon>Vertebrata</taxon>
        <taxon>Euteleostomi</taxon>
        <taxon>Actinopterygii</taxon>
        <taxon>Neopterygii</taxon>
        <taxon>Teleostei</taxon>
        <taxon>Neoteleostei</taxon>
        <taxon>Acanthomorphata</taxon>
        <taxon>Eupercaria</taxon>
        <taxon>Perciformes</taxon>
        <taxon>Cottioidei</taxon>
        <taxon>Cottales</taxon>
        <taxon>Liparidae</taxon>
        <taxon>Liparis</taxon>
    </lineage>
</organism>
<evidence type="ECO:0000313" key="2">
    <source>
        <dbReference type="EMBL" id="TNN55145.1"/>
    </source>
</evidence>
<gene>
    <name evidence="2" type="ORF">EYF80_034669</name>
</gene>
<sequence length="176" mass="18797">MMLCSGPPAGRGWPGRGRSRTERGEKERHGDSSGTPLSVLFPAVRHLAGFGNRGDVGVEVGGLRVQLQQQNADVQQQRLAAARVPHLGELPQLPMASTVARRHLKVLLAASCSMAIFRWNRGSASSCQGGGAASSAHIEATSWSFQSNVNVQAPPCGSEVYCSYTCSITTRLQRLK</sequence>
<evidence type="ECO:0000313" key="3">
    <source>
        <dbReference type="Proteomes" id="UP000314294"/>
    </source>
</evidence>
<evidence type="ECO:0000256" key="1">
    <source>
        <dbReference type="SAM" id="MobiDB-lite"/>
    </source>
</evidence>
<proteinExistence type="predicted"/>
<feature type="compositionally biased region" description="Low complexity" evidence="1">
    <location>
        <begin position="1"/>
        <end position="11"/>
    </location>
</feature>
<dbReference type="AlphaFoldDB" id="A0A4Z2GPV7"/>
<reference evidence="2 3" key="1">
    <citation type="submission" date="2019-03" db="EMBL/GenBank/DDBJ databases">
        <title>First draft genome of Liparis tanakae, snailfish: a comprehensive survey of snailfish specific genes.</title>
        <authorList>
            <person name="Kim W."/>
            <person name="Song I."/>
            <person name="Jeong J.-H."/>
            <person name="Kim D."/>
            <person name="Kim S."/>
            <person name="Ryu S."/>
            <person name="Song J.Y."/>
            <person name="Lee S.K."/>
        </authorList>
    </citation>
    <scope>NUCLEOTIDE SEQUENCE [LARGE SCALE GENOMIC DNA]</scope>
    <source>
        <tissue evidence="2">Muscle</tissue>
    </source>
</reference>
<accession>A0A4Z2GPV7</accession>